<proteinExistence type="predicted"/>
<dbReference type="SUPFAM" id="SSF82549">
    <property type="entry name" value="DAK1/DegV-like"/>
    <property type="match status" value="1"/>
</dbReference>
<keyword evidence="3" id="KW-1133">Transmembrane helix</keyword>
<dbReference type="InterPro" id="IPR050270">
    <property type="entry name" value="DegV_domain_contain"/>
</dbReference>
<dbReference type="GO" id="GO:0008289">
    <property type="term" value="F:lipid binding"/>
    <property type="evidence" value="ECO:0007669"/>
    <property type="project" value="UniProtKB-KW"/>
</dbReference>
<dbReference type="EMBL" id="KJ631400">
    <property type="protein sequence ID" value="AIF26201.1"/>
    <property type="molecule type" value="Genomic_DNA"/>
</dbReference>
<dbReference type="InterPro" id="IPR003797">
    <property type="entry name" value="DegV"/>
</dbReference>
<evidence type="ECO:0000256" key="2">
    <source>
        <dbReference type="ARBA" id="ARBA00023121"/>
    </source>
</evidence>
<comment type="function">
    <text evidence="1">May bind long-chain fatty acids, such as palmitate, and may play a role in lipid transport or fatty acid metabolism.</text>
</comment>
<dbReference type="Pfam" id="PF02645">
    <property type="entry name" value="DegV"/>
    <property type="match status" value="1"/>
</dbReference>
<dbReference type="Gene3D" id="3.30.1180.10">
    <property type="match status" value="1"/>
</dbReference>
<keyword evidence="2" id="KW-0446">Lipid-binding</keyword>
<accession>A0A0B4N1G4</accession>
<evidence type="ECO:0000313" key="4">
    <source>
        <dbReference type="EMBL" id="AIF26201.1"/>
    </source>
</evidence>
<dbReference type="Gene3D" id="3.40.50.10440">
    <property type="entry name" value="Dihydroxyacetone kinase, domain 1"/>
    <property type="match status" value="1"/>
</dbReference>
<dbReference type="AlphaFoldDB" id="A0A0B4N1G4"/>
<sequence>MSFWIVTDAACDLPKAYVDSISGITVMPMYYRMDGIDHPCTLGDAAAWHPFYEALRNGKVATTAQVSTAEYQKVFRELTEKGEQILCIVFSSGLSGTYQAALLAQEMILEENPGAKILVVDSLCASAGQGLFVHYAIRKRQEGLSLDETAQWLIDHRQQFAHWFTVDDLSTLKRGGRVSATAAFMGSMLKIKPILHVNYEGKLIPREKVQGRKKSLKVLAEKAAELAVPQQGQTVFIGHGDCEADAEYTLECMKALGFEPKEVMITAIGAIIGAHSGPGTLAVFFLANER</sequence>
<reference evidence="4" key="1">
    <citation type="submission" date="2014-03" db="EMBL/GenBank/DDBJ databases">
        <title>A sequence of cellulolytic fosmid clone of goat rumen metagenome.</title>
        <authorList>
            <person name="Lee K.-T."/>
            <person name="Kim J.-Y."/>
            <person name="Kim Y.-J."/>
            <person name="Ahn J.-H."/>
            <person name="Park M.-N."/>
            <person name="Kim J.-H."/>
            <person name="Kim T.-H."/>
        </authorList>
    </citation>
    <scope>NUCLEOTIDE SEQUENCE</scope>
</reference>
<dbReference type="PANTHER" id="PTHR33434:SF3">
    <property type="entry name" value="DEGV DOMAIN-CONTAINING PROTEIN YITS"/>
    <property type="match status" value="1"/>
</dbReference>
<keyword evidence="3" id="KW-0812">Transmembrane</keyword>
<organism evidence="4">
    <name type="scientific">uncultured bacterium Ad_144_C12_contig1</name>
    <dbReference type="NCBI Taxonomy" id="1489308"/>
    <lineage>
        <taxon>Bacteria</taxon>
        <taxon>environmental samples</taxon>
    </lineage>
</organism>
<name>A0A0B4N1G4_9BACT</name>
<evidence type="ECO:0000256" key="3">
    <source>
        <dbReference type="SAM" id="Phobius"/>
    </source>
</evidence>
<dbReference type="PROSITE" id="PS51482">
    <property type="entry name" value="DEGV"/>
    <property type="match status" value="1"/>
</dbReference>
<dbReference type="InterPro" id="IPR043168">
    <property type="entry name" value="DegV_C"/>
</dbReference>
<evidence type="ECO:0000256" key="1">
    <source>
        <dbReference type="ARBA" id="ARBA00003238"/>
    </source>
</evidence>
<dbReference type="PANTHER" id="PTHR33434">
    <property type="entry name" value="DEGV DOMAIN-CONTAINING PROTEIN DR_1986-RELATED"/>
    <property type="match status" value="1"/>
</dbReference>
<dbReference type="NCBIfam" id="TIGR00762">
    <property type="entry name" value="DegV"/>
    <property type="match status" value="1"/>
</dbReference>
<protein>
    <submittedName>
        <fullName evidence="4">Putative eDD domain protein DegV family</fullName>
    </submittedName>
</protein>
<keyword evidence="3" id="KW-0472">Membrane</keyword>
<feature type="transmembrane region" description="Helical" evidence="3">
    <location>
        <begin position="263"/>
        <end position="287"/>
    </location>
</feature>
<dbReference type="Gene3D" id="2.20.28.50">
    <property type="entry name" value="degv family protein"/>
    <property type="match status" value="1"/>
</dbReference>